<feature type="chain" id="PRO_5015859766" evidence="1">
    <location>
        <begin position="24"/>
        <end position="236"/>
    </location>
</feature>
<dbReference type="EMBL" id="QKTW01000002">
    <property type="protein sequence ID" value="PZF74693.1"/>
    <property type="molecule type" value="Genomic_DNA"/>
</dbReference>
<proteinExistence type="predicted"/>
<keyword evidence="3" id="KW-1185">Reference proteome</keyword>
<dbReference type="Proteomes" id="UP000248745">
    <property type="component" value="Unassembled WGS sequence"/>
</dbReference>
<dbReference type="RefSeq" id="WP_123985169.1">
    <property type="nucleotide sequence ID" value="NZ_QKTW01000002.1"/>
</dbReference>
<reference evidence="2 3" key="1">
    <citation type="submission" date="2018-06" db="EMBL/GenBank/DDBJ databases">
        <title>Mucibacter soli gen. nov., sp. nov., a new member of the family Chitinophagaceae producing mucin.</title>
        <authorList>
            <person name="Kim M.-K."/>
            <person name="Park S."/>
            <person name="Kim T.-S."/>
            <person name="Joung Y."/>
            <person name="Han J.-H."/>
            <person name="Kim S.B."/>
        </authorList>
    </citation>
    <scope>NUCLEOTIDE SEQUENCE [LARGE SCALE GENOMIC DNA]</scope>
    <source>
        <strain evidence="2 3">R1-15</strain>
    </source>
</reference>
<evidence type="ECO:0000256" key="1">
    <source>
        <dbReference type="SAM" id="SignalP"/>
    </source>
</evidence>
<evidence type="ECO:0000313" key="3">
    <source>
        <dbReference type="Proteomes" id="UP000248745"/>
    </source>
</evidence>
<comment type="caution">
    <text evidence="2">The sequence shown here is derived from an EMBL/GenBank/DDBJ whole genome shotgun (WGS) entry which is preliminary data.</text>
</comment>
<protein>
    <submittedName>
        <fullName evidence="2">Uncharacterized protein</fullName>
    </submittedName>
</protein>
<evidence type="ECO:0000313" key="2">
    <source>
        <dbReference type="EMBL" id="PZF74693.1"/>
    </source>
</evidence>
<keyword evidence="1" id="KW-0732">Signal</keyword>
<name>A0A2W2C3K3_9BACT</name>
<sequence length="236" mass="26658">MNFRLSAMALFCTLFLFSDNIFAKTKSPRVAPAALFIQLNTEMVREGYLKKKGDTSGLFRLQNASGNAAQVMMNDFTDNFKFCPVYYFADSNLNRLKDGDLSVLMDAHHKPVNSEKLASVSGNYFIGYFGFTGLAKYQPVKTDDPNAPASLQYDKVYGTSYGHAKSTATATGFVVTTSDEREIQRFFVGRNRDMNVFIGSLRDARYNYSSSDFSIDYVRSAKSLNHLFFDYYIPKK</sequence>
<organism evidence="2 3">
    <name type="scientific">Taibaiella soli</name>
    <dbReference type="NCBI Taxonomy" id="1649169"/>
    <lineage>
        <taxon>Bacteria</taxon>
        <taxon>Pseudomonadati</taxon>
        <taxon>Bacteroidota</taxon>
        <taxon>Chitinophagia</taxon>
        <taxon>Chitinophagales</taxon>
        <taxon>Chitinophagaceae</taxon>
        <taxon>Taibaiella</taxon>
    </lineage>
</organism>
<gene>
    <name evidence="2" type="ORF">DN068_00400</name>
</gene>
<feature type="signal peptide" evidence="1">
    <location>
        <begin position="1"/>
        <end position="23"/>
    </location>
</feature>
<dbReference type="OrthoDB" id="9768177at2"/>
<dbReference type="AlphaFoldDB" id="A0A2W2C3K3"/>
<accession>A0A2W2C3K3</accession>